<reference evidence="4" key="1">
    <citation type="journal article" date="2013" name="Nature">
        <title>Draft genome of the wheat A-genome progenitor Triticum urartu.</title>
        <authorList>
            <person name="Ling H.Q."/>
            <person name="Zhao S."/>
            <person name="Liu D."/>
            <person name="Wang J."/>
            <person name="Sun H."/>
            <person name="Zhang C."/>
            <person name="Fan H."/>
            <person name="Li D."/>
            <person name="Dong L."/>
            <person name="Tao Y."/>
            <person name="Gao C."/>
            <person name="Wu H."/>
            <person name="Li Y."/>
            <person name="Cui Y."/>
            <person name="Guo X."/>
            <person name="Zheng S."/>
            <person name="Wang B."/>
            <person name="Yu K."/>
            <person name="Liang Q."/>
            <person name="Yang W."/>
            <person name="Lou X."/>
            <person name="Chen J."/>
            <person name="Feng M."/>
            <person name="Jian J."/>
            <person name="Zhang X."/>
            <person name="Luo G."/>
            <person name="Jiang Y."/>
            <person name="Liu J."/>
            <person name="Wang Z."/>
            <person name="Sha Y."/>
            <person name="Zhang B."/>
            <person name="Wu H."/>
            <person name="Tang D."/>
            <person name="Shen Q."/>
            <person name="Xue P."/>
            <person name="Zou S."/>
            <person name="Wang X."/>
            <person name="Liu X."/>
            <person name="Wang F."/>
            <person name="Yang Y."/>
            <person name="An X."/>
            <person name="Dong Z."/>
            <person name="Zhang K."/>
            <person name="Zhang X."/>
            <person name="Luo M.C."/>
            <person name="Dvorak J."/>
            <person name="Tong Y."/>
            <person name="Wang J."/>
            <person name="Yang H."/>
            <person name="Li Z."/>
            <person name="Wang D."/>
            <person name="Zhang A."/>
            <person name="Wang J."/>
        </authorList>
    </citation>
    <scope>NUCLEOTIDE SEQUENCE</scope>
    <source>
        <strain evidence="4">cv. G1812</strain>
    </source>
</reference>
<keyword evidence="4" id="KW-1185">Reference proteome</keyword>
<sequence>DVACPNLEEAEGGGGGEEEEEEKEDDGGEEEQPVEEEEEEEAPLRINRVDDGSGVLVVERDLGLRCQLWDLPVNDQEKARKAYVKCGAYHFKKEIYPPTGPESHPRRFQYHWFKAFPWLEYSPTVAVDQQLHELNCRFSEQATEILILCNSLNPKDSFSSLNIDDVCSLASKYYPADFSEQERNNLRCQLQHYELDVPTNPRIQNLSSVGDLCQQLAKTGKSVDYYLIDRLIRLVLTLPVSTATTERAFSAMKVVKTRLQNKMEDMFLRDCLLIYIEKEIAVGFSTDAIIDEFNTTDRRVDFE</sequence>
<dbReference type="GO" id="GO:0046983">
    <property type="term" value="F:protein dimerization activity"/>
    <property type="evidence" value="ECO:0007669"/>
    <property type="project" value="InterPro"/>
</dbReference>
<dbReference type="Gramene" id="TuG1812G0200005374.01.T01">
    <property type="protein sequence ID" value="TuG1812G0200005374.01.T01"/>
    <property type="gene ID" value="TuG1812G0200005374.01"/>
</dbReference>
<evidence type="ECO:0000313" key="3">
    <source>
        <dbReference type="EnsemblPlants" id="TuG1812G0200005374.01.T01"/>
    </source>
</evidence>
<reference evidence="3" key="3">
    <citation type="submission" date="2022-06" db="UniProtKB">
        <authorList>
            <consortium name="EnsemblPlants"/>
        </authorList>
    </citation>
    <scope>IDENTIFICATION</scope>
</reference>
<accession>A0A8R7PKM9</accession>
<dbReference type="Pfam" id="PF05699">
    <property type="entry name" value="Dimer_Tnp_hAT"/>
    <property type="match status" value="1"/>
</dbReference>
<dbReference type="EnsemblPlants" id="TuG1812G0200005374.01.T01">
    <property type="protein sequence ID" value="TuG1812G0200005374.01.T01"/>
    <property type="gene ID" value="TuG1812G0200005374.01"/>
</dbReference>
<feature type="domain" description="HAT C-terminal dimerisation" evidence="2">
    <location>
        <begin position="225"/>
        <end position="279"/>
    </location>
</feature>
<organism evidence="3 4">
    <name type="scientific">Triticum urartu</name>
    <name type="common">Red wild einkorn</name>
    <name type="synonym">Crithodium urartu</name>
    <dbReference type="NCBI Taxonomy" id="4572"/>
    <lineage>
        <taxon>Eukaryota</taxon>
        <taxon>Viridiplantae</taxon>
        <taxon>Streptophyta</taxon>
        <taxon>Embryophyta</taxon>
        <taxon>Tracheophyta</taxon>
        <taxon>Spermatophyta</taxon>
        <taxon>Magnoliopsida</taxon>
        <taxon>Liliopsida</taxon>
        <taxon>Poales</taxon>
        <taxon>Poaceae</taxon>
        <taxon>BOP clade</taxon>
        <taxon>Pooideae</taxon>
        <taxon>Triticodae</taxon>
        <taxon>Triticeae</taxon>
        <taxon>Triticinae</taxon>
        <taxon>Triticum</taxon>
    </lineage>
</organism>
<protein>
    <recommendedName>
        <fullName evidence="2">HAT C-terminal dimerisation domain-containing protein</fullName>
    </recommendedName>
</protein>
<dbReference type="Proteomes" id="UP000015106">
    <property type="component" value="Chromosome 2"/>
</dbReference>
<evidence type="ECO:0000313" key="4">
    <source>
        <dbReference type="Proteomes" id="UP000015106"/>
    </source>
</evidence>
<feature type="region of interest" description="Disordered" evidence="1">
    <location>
        <begin position="1"/>
        <end position="48"/>
    </location>
</feature>
<dbReference type="InterPro" id="IPR008906">
    <property type="entry name" value="HATC_C_dom"/>
</dbReference>
<dbReference type="PANTHER" id="PTHR11697">
    <property type="entry name" value="GENERAL TRANSCRIPTION FACTOR 2-RELATED ZINC FINGER PROTEIN"/>
    <property type="match status" value="1"/>
</dbReference>
<proteinExistence type="predicted"/>
<feature type="compositionally biased region" description="Acidic residues" evidence="1">
    <location>
        <begin position="8"/>
        <end position="41"/>
    </location>
</feature>
<dbReference type="AlphaFoldDB" id="A0A8R7PKM9"/>
<evidence type="ECO:0000259" key="2">
    <source>
        <dbReference type="Pfam" id="PF05699"/>
    </source>
</evidence>
<evidence type="ECO:0000256" key="1">
    <source>
        <dbReference type="SAM" id="MobiDB-lite"/>
    </source>
</evidence>
<name>A0A8R7PKM9_TRIUA</name>
<dbReference type="InterPro" id="IPR055298">
    <property type="entry name" value="AtLOH3-like"/>
</dbReference>
<dbReference type="PANTHER" id="PTHR11697:SF230">
    <property type="entry name" value="ZINC FINGER, MYM DOMAIN CONTAINING 1"/>
    <property type="match status" value="1"/>
</dbReference>
<reference evidence="3" key="2">
    <citation type="submission" date="2018-03" db="EMBL/GenBank/DDBJ databases">
        <title>The Triticum urartu genome reveals the dynamic nature of wheat genome evolution.</title>
        <authorList>
            <person name="Ling H."/>
            <person name="Ma B."/>
            <person name="Shi X."/>
            <person name="Liu H."/>
            <person name="Dong L."/>
            <person name="Sun H."/>
            <person name="Cao Y."/>
            <person name="Gao Q."/>
            <person name="Zheng S."/>
            <person name="Li Y."/>
            <person name="Yu Y."/>
            <person name="Du H."/>
            <person name="Qi M."/>
            <person name="Li Y."/>
            <person name="Yu H."/>
            <person name="Cui Y."/>
            <person name="Wang N."/>
            <person name="Chen C."/>
            <person name="Wu H."/>
            <person name="Zhao Y."/>
            <person name="Zhang J."/>
            <person name="Li Y."/>
            <person name="Zhou W."/>
            <person name="Zhang B."/>
            <person name="Hu W."/>
            <person name="Eijk M."/>
            <person name="Tang J."/>
            <person name="Witsenboer H."/>
            <person name="Zhao S."/>
            <person name="Li Z."/>
            <person name="Zhang A."/>
            <person name="Wang D."/>
            <person name="Liang C."/>
        </authorList>
    </citation>
    <scope>NUCLEOTIDE SEQUENCE [LARGE SCALE GENOMIC DNA]</scope>
    <source>
        <strain evidence="3">cv. G1812</strain>
    </source>
</reference>